<comment type="caution">
    <text evidence="4">The sequence shown here is derived from an EMBL/GenBank/DDBJ whole genome shotgun (WGS) entry which is preliminary data.</text>
</comment>
<dbReference type="InterPro" id="IPR002048">
    <property type="entry name" value="EF_hand_dom"/>
</dbReference>
<feature type="domain" description="EF-hand" evidence="3">
    <location>
        <begin position="255"/>
        <end position="290"/>
    </location>
</feature>
<evidence type="ECO:0000259" key="3">
    <source>
        <dbReference type="PROSITE" id="PS50222"/>
    </source>
</evidence>
<feature type="compositionally biased region" description="Basic and acidic residues" evidence="2">
    <location>
        <begin position="117"/>
        <end position="143"/>
    </location>
</feature>
<dbReference type="GO" id="GO:0005509">
    <property type="term" value="F:calcium ion binding"/>
    <property type="evidence" value="ECO:0007669"/>
    <property type="project" value="InterPro"/>
</dbReference>
<accession>A0A0M0JKS3</accession>
<protein>
    <recommendedName>
        <fullName evidence="3">EF-hand domain-containing protein</fullName>
    </recommendedName>
</protein>
<dbReference type="InterPro" id="IPR018247">
    <property type="entry name" value="EF_Hand_1_Ca_BS"/>
</dbReference>
<evidence type="ECO:0000256" key="1">
    <source>
        <dbReference type="ARBA" id="ARBA00022837"/>
    </source>
</evidence>
<keyword evidence="5" id="KW-1185">Reference proteome</keyword>
<dbReference type="PROSITE" id="PS00018">
    <property type="entry name" value="EF_HAND_1"/>
    <property type="match status" value="1"/>
</dbReference>
<dbReference type="InterPro" id="IPR011992">
    <property type="entry name" value="EF-hand-dom_pair"/>
</dbReference>
<proteinExistence type="predicted"/>
<sequence>MLRHAWPAYDSPLAKAVAERKVAVLLAAMKANVSLLEKALDKTTASDEFLKFRSALDQDGGKLSFCQFDLALQAMTPVSSDERRWTAEERNSGDYYYHKLVFPFALSHYQQKQAAEKAERERVERERIAKEKAEAKAEAREAAARSCPFSPSGDAPPRLADEKLKADAEAAAEAKLAQERAEAEAATEAWRMAREKTEDEETDEALAQAEKIMLSKHRFALHHFLERLEQVVWARWRDACRQWKHERLVLQAKNDDTDEMLCFFRVLDRDGDGLISKSDFCHSVLEAMGDRAIWSGAYHEKFVALKGLRLVQQAKERWLAPK</sequence>
<evidence type="ECO:0000313" key="5">
    <source>
        <dbReference type="Proteomes" id="UP000037460"/>
    </source>
</evidence>
<gene>
    <name evidence="4" type="ORF">Ctob_001497</name>
</gene>
<evidence type="ECO:0000256" key="2">
    <source>
        <dbReference type="SAM" id="MobiDB-lite"/>
    </source>
</evidence>
<dbReference type="AlphaFoldDB" id="A0A0M0JKS3"/>
<reference evidence="5" key="1">
    <citation type="journal article" date="2015" name="PLoS Genet.">
        <title>Genome Sequence and Transcriptome Analyses of Chrysochromulina tobin: Metabolic Tools for Enhanced Algal Fitness in the Prominent Order Prymnesiales (Haptophyceae).</title>
        <authorList>
            <person name="Hovde B.T."/>
            <person name="Deodato C.R."/>
            <person name="Hunsperger H.M."/>
            <person name="Ryken S.A."/>
            <person name="Yost W."/>
            <person name="Jha R.K."/>
            <person name="Patterson J."/>
            <person name="Monnat R.J. Jr."/>
            <person name="Barlow S.B."/>
            <person name="Starkenburg S.R."/>
            <person name="Cattolico R.A."/>
        </authorList>
    </citation>
    <scope>NUCLEOTIDE SEQUENCE</scope>
    <source>
        <strain evidence="5">CCMP291</strain>
    </source>
</reference>
<name>A0A0M0JKS3_9EUKA</name>
<feature type="region of interest" description="Disordered" evidence="2">
    <location>
        <begin position="117"/>
        <end position="159"/>
    </location>
</feature>
<dbReference type="Proteomes" id="UP000037460">
    <property type="component" value="Unassembled WGS sequence"/>
</dbReference>
<dbReference type="EMBL" id="JWZX01002769">
    <property type="protein sequence ID" value="KOO27070.1"/>
    <property type="molecule type" value="Genomic_DNA"/>
</dbReference>
<dbReference type="PROSITE" id="PS50222">
    <property type="entry name" value="EF_HAND_2"/>
    <property type="match status" value="1"/>
</dbReference>
<evidence type="ECO:0000313" key="4">
    <source>
        <dbReference type="EMBL" id="KOO27070.1"/>
    </source>
</evidence>
<keyword evidence="1" id="KW-0106">Calcium</keyword>
<organism evidence="4 5">
    <name type="scientific">Chrysochromulina tobinii</name>
    <dbReference type="NCBI Taxonomy" id="1460289"/>
    <lineage>
        <taxon>Eukaryota</taxon>
        <taxon>Haptista</taxon>
        <taxon>Haptophyta</taxon>
        <taxon>Prymnesiophyceae</taxon>
        <taxon>Prymnesiales</taxon>
        <taxon>Chrysochromulinaceae</taxon>
        <taxon>Chrysochromulina</taxon>
    </lineage>
</organism>
<dbReference type="SUPFAM" id="SSF47473">
    <property type="entry name" value="EF-hand"/>
    <property type="match status" value="1"/>
</dbReference>